<evidence type="ECO:0000313" key="6">
    <source>
        <dbReference type="EMBL" id="MFC4832045.1"/>
    </source>
</evidence>
<dbReference type="Gene3D" id="3.20.20.100">
    <property type="entry name" value="NADP-dependent oxidoreductase domain"/>
    <property type="match status" value="1"/>
</dbReference>
<feature type="domain" description="NADP-dependent oxidoreductase" evidence="5">
    <location>
        <begin position="27"/>
        <end position="266"/>
    </location>
</feature>
<name>A0ABV9RE76_9PSEU</name>
<dbReference type="InterPro" id="IPR023210">
    <property type="entry name" value="NADP_OxRdtase_dom"/>
</dbReference>
<dbReference type="InterPro" id="IPR018170">
    <property type="entry name" value="Aldo/ket_reductase_CS"/>
</dbReference>
<comment type="caution">
    <text evidence="6">The sequence shown here is derived from an EMBL/GenBank/DDBJ whole genome shotgun (WGS) entry which is preliminary data.</text>
</comment>
<organism evidence="6 7">
    <name type="scientific">Actinomycetospora chibensis</name>
    <dbReference type="NCBI Taxonomy" id="663606"/>
    <lineage>
        <taxon>Bacteria</taxon>
        <taxon>Bacillati</taxon>
        <taxon>Actinomycetota</taxon>
        <taxon>Actinomycetes</taxon>
        <taxon>Pseudonocardiales</taxon>
        <taxon>Pseudonocardiaceae</taxon>
        <taxon>Actinomycetospora</taxon>
    </lineage>
</organism>
<gene>
    <name evidence="6" type="ORF">ACFPEL_06445</name>
</gene>
<dbReference type="InterPro" id="IPR020471">
    <property type="entry name" value="AKR"/>
</dbReference>
<evidence type="ECO:0000256" key="2">
    <source>
        <dbReference type="ARBA" id="ARBA00022857"/>
    </source>
</evidence>
<reference evidence="7" key="1">
    <citation type="journal article" date="2019" name="Int. J. Syst. Evol. Microbiol.">
        <title>The Global Catalogue of Microorganisms (GCM) 10K type strain sequencing project: providing services to taxonomists for standard genome sequencing and annotation.</title>
        <authorList>
            <consortium name="The Broad Institute Genomics Platform"/>
            <consortium name="The Broad Institute Genome Sequencing Center for Infectious Disease"/>
            <person name="Wu L."/>
            <person name="Ma J."/>
        </authorList>
    </citation>
    <scope>NUCLEOTIDE SEQUENCE [LARGE SCALE GENOMIC DNA]</scope>
    <source>
        <strain evidence="7">CCUG 50347</strain>
    </source>
</reference>
<comment type="similarity">
    <text evidence="1">Belongs to the aldo/keto reductase family.</text>
</comment>
<keyword evidence="3" id="KW-0560">Oxidoreductase</keyword>
<evidence type="ECO:0000313" key="7">
    <source>
        <dbReference type="Proteomes" id="UP001595909"/>
    </source>
</evidence>
<evidence type="ECO:0000256" key="4">
    <source>
        <dbReference type="SAM" id="MobiDB-lite"/>
    </source>
</evidence>
<dbReference type="Proteomes" id="UP001595909">
    <property type="component" value="Unassembled WGS sequence"/>
</dbReference>
<dbReference type="InterPro" id="IPR036812">
    <property type="entry name" value="NAD(P)_OxRdtase_dom_sf"/>
</dbReference>
<dbReference type="PIRSF" id="PIRSF000097">
    <property type="entry name" value="AKR"/>
    <property type="match status" value="1"/>
</dbReference>
<keyword evidence="2" id="KW-0521">NADP</keyword>
<accession>A0ABV9RE76</accession>
<proteinExistence type="inferred from homology"/>
<dbReference type="PRINTS" id="PR00069">
    <property type="entry name" value="ALDKETRDTASE"/>
</dbReference>
<dbReference type="PROSITE" id="PS00798">
    <property type="entry name" value="ALDOKETO_REDUCTASE_1"/>
    <property type="match status" value="1"/>
</dbReference>
<dbReference type="SUPFAM" id="SSF51430">
    <property type="entry name" value="NAD(P)-linked oxidoreductase"/>
    <property type="match status" value="1"/>
</dbReference>
<sequence>MSDPTPHLELNDGSCIPQLGFGVFLIDQGDTRETVATALSTGYRHVDTAAAYGNEAQVGEAVRGSGEQVYVTTKYFNPGDDHGRSDATAAFGASFDRLGLDHIDLYLIHWPVRAGGGFVESWRALTQLRTDAPLRSIGVSNFSSAQLERIVDATGVTPAVNQVELHPYFQQTALRRYHAQRGIATEAWGPLGQGNRHAEKVLADPVLARIGRAHGRTAGQVVIRWHLQIGTIVIPKSGDPSRIRENFAVFDFELTADDMAAIAALDRGGRNGPDPDTYDFPKLYRGRAHDPDQA</sequence>
<evidence type="ECO:0000256" key="3">
    <source>
        <dbReference type="ARBA" id="ARBA00023002"/>
    </source>
</evidence>
<dbReference type="PANTHER" id="PTHR43827:SF3">
    <property type="entry name" value="NADP-DEPENDENT OXIDOREDUCTASE DOMAIN-CONTAINING PROTEIN"/>
    <property type="match status" value="1"/>
</dbReference>
<protein>
    <submittedName>
        <fullName evidence="6">Aldo/keto reductase</fullName>
    </submittedName>
</protein>
<evidence type="ECO:0000256" key="1">
    <source>
        <dbReference type="ARBA" id="ARBA00007905"/>
    </source>
</evidence>
<dbReference type="EMBL" id="JBHSIM010000013">
    <property type="protein sequence ID" value="MFC4832045.1"/>
    <property type="molecule type" value="Genomic_DNA"/>
</dbReference>
<dbReference type="RefSeq" id="WP_274189826.1">
    <property type="nucleotide sequence ID" value="NZ_BAABHN010000013.1"/>
</dbReference>
<evidence type="ECO:0000259" key="5">
    <source>
        <dbReference type="Pfam" id="PF00248"/>
    </source>
</evidence>
<keyword evidence="7" id="KW-1185">Reference proteome</keyword>
<dbReference type="Pfam" id="PF00248">
    <property type="entry name" value="Aldo_ket_red"/>
    <property type="match status" value="1"/>
</dbReference>
<feature type="region of interest" description="Disordered" evidence="4">
    <location>
        <begin position="266"/>
        <end position="294"/>
    </location>
</feature>
<dbReference type="PANTHER" id="PTHR43827">
    <property type="entry name" value="2,5-DIKETO-D-GLUCONIC ACID REDUCTASE"/>
    <property type="match status" value="1"/>
</dbReference>